<dbReference type="PANTHER" id="PTHR45625">
    <property type="entry name" value="PEPTIDYL-PROLYL CIS-TRANS ISOMERASE-RELATED"/>
    <property type="match status" value="1"/>
</dbReference>
<dbReference type="EC" id="5.2.1.8" evidence="3"/>
<evidence type="ECO:0000256" key="2">
    <source>
        <dbReference type="ARBA" id="ARBA00023235"/>
    </source>
</evidence>
<protein>
    <recommendedName>
        <fullName evidence="3">Peptidyl-prolyl cis-trans isomerase</fullName>
        <shortName evidence="3">PPIase</shortName>
        <ecNumber evidence="3">5.2.1.8</ecNumber>
    </recommendedName>
</protein>
<evidence type="ECO:0000259" key="5">
    <source>
        <dbReference type="PROSITE" id="PS50072"/>
    </source>
</evidence>
<comment type="catalytic activity">
    <reaction evidence="3">
        <text>[protein]-peptidylproline (omega=180) = [protein]-peptidylproline (omega=0)</text>
        <dbReference type="Rhea" id="RHEA:16237"/>
        <dbReference type="Rhea" id="RHEA-COMP:10747"/>
        <dbReference type="Rhea" id="RHEA-COMP:10748"/>
        <dbReference type="ChEBI" id="CHEBI:83833"/>
        <dbReference type="ChEBI" id="CHEBI:83834"/>
        <dbReference type="EC" id="5.2.1.8"/>
    </reaction>
</comment>
<dbReference type="PRINTS" id="PR00153">
    <property type="entry name" value="CSAPPISMRASE"/>
</dbReference>
<evidence type="ECO:0000313" key="6">
    <source>
        <dbReference type="EMBL" id="HGZ42808.1"/>
    </source>
</evidence>
<comment type="similarity">
    <text evidence="3">Belongs to the cyclophilin-type PPIase family.</text>
</comment>
<accession>A0A832I1M7</accession>
<dbReference type="PANTHER" id="PTHR45625:SF4">
    <property type="entry name" value="PEPTIDYLPROLYL ISOMERASE DOMAIN AND WD REPEAT-CONTAINING PROTEIN 1"/>
    <property type="match status" value="1"/>
</dbReference>
<name>A0A832I1M7_UNCEI</name>
<dbReference type="PROSITE" id="PS50072">
    <property type="entry name" value="CSA_PPIASE_2"/>
    <property type="match status" value="1"/>
</dbReference>
<dbReference type="InterPro" id="IPR020892">
    <property type="entry name" value="Cyclophilin-type_PPIase_CS"/>
</dbReference>
<dbReference type="InterPro" id="IPR029000">
    <property type="entry name" value="Cyclophilin-like_dom_sf"/>
</dbReference>
<dbReference type="Gene3D" id="2.40.100.10">
    <property type="entry name" value="Cyclophilin-like"/>
    <property type="match status" value="1"/>
</dbReference>
<gene>
    <name evidence="6" type="ORF">ENR23_05165</name>
</gene>
<dbReference type="InterPro" id="IPR044666">
    <property type="entry name" value="Cyclophilin_A-like"/>
</dbReference>
<feature type="region of interest" description="Disordered" evidence="4">
    <location>
        <begin position="18"/>
        <end position="57"/>
    </location>
</feature>
<dbReference type="CDD" id="cd00317">
    <property type="entry name" value="cyclophilin"/>
    <property type="match status" value="1"/>
</dbReference>
<sequence length="245" mass="25466">MLAAASLLCVPAAPIAQPAARGPVPAPPTARAARAAEPAAGTARNAARQPARSSGGPQAAVLETVLGTIVIRLAERDAPQTVANFKRLVASGFYDGTYFHRVIPGFMIQGGDPNTKNDNPNDDGLGGPGYTVPAEIGLPHVRGAVATARQADAINPKRASNASQFFIDVADQPSLDRDGYTVFGHVISGMDVVDRIVALAEDASLPPSPGGGRNPMKKTLVTRAWLEPLARWETPVPDAARATAR</sequence>
<keyword evidence="1 3" id="KW-0697">Rotamase</keyword>
<proteinExistence type="inferred from homology"/>
<organism evidence="6">
    <name type="scientific">Eiseniibacteriota bacterium</name>
    <dbReference type="NCBI Taxonomy" id="2212470"/>
    <lineage>
        <taxon>Bacteria</taxon>
        <taxon>Candidatus Eiseniibacteriota</taxon>
    </lineage>
</organism>
<reference evidence="6" key="1">
    <citation type="journal article" date="2020" name="mSystems">
        <title>Genome- and Community-Level Interaction Insights into Carbon Utilization and Element Cycling Functions of Hydrothermarchaeota in Hydrothermal Sediment.</title>
        <authorList>
            <person name="Zhou Z."/>
            <person name="Liu Y."/>
            <person name="Xu W."/>
            <person name="Pan J."/>
            <person name="Luo Z.H."/>
            <person name="Li M."/>
        </authorList>
    </citation>
    <scope>NUCLEOTIDE SEQUENCE [LARGE SCALE GENOMIC DNA]</scope>
    <source>
        <strain evidence="6">SpSt-381</strain>
    </source>
</reference>
<feature type="domain" description="PPIase cyclophilin-type" evidence="5">
    <location>
        <begin position="66"/>
        <end position="226"/>
    </location>
</feature>
<dbReference type="Pfam" id="PF00160">
    <property type="entry name" value="Pro_isomerase"/>
    <property type="match status" value="1"/>
</dbReference>
<dbReference type="EMBL" id="DSQF01000012">
    <property type="protein sequence ID" value="HGZ42808.1"/>
    <property type="molecule type" value="Genomic_DNA"/>
</dbReference>
<dbReference type="GO" id="GO:0003755">
    <property type="term" value="F:peptidyl-prolyl cis-trans isomerase activity"/>
    <property type="evidence" value="ECO:0007669"/>
    <property type="project" value="UniProtKB-UniRule"/>
</dbReference>
<keyword evidence="2 3" id="KW-0413">Isomerase</keyword>
<dbReference type="InterPro" id="IPR002130">
    <property type="entry name" value="Cyclophilin-type_PPIase_dom"/>
</dbReference>
<comment type="caution">
    <text evidence="6">The sequence shown here is derived from an EMBL/GenBank/DDBJ whole genome shotgun (WGS) entry which is preliminary data.</text>
</comment>
<dbReference type="GO" id="GO:0006457">
    <property type="term" value="P:protein folding"/>
    <property type="evidence" value="ECO:0007669"/>
    <property type="project" value="InterPro"/>
</dbReference>
<dbReference type="PROSITE" id="PS00170">
    <property type="entry name" value="CSA_PPIASE_1"/>
    <property type="match status" value="1"/>
</dbReference>
<evidence type="ECO:0000256" key="4">
    <source>
        <dbReference type="SAM" id="MobiDB-lite"/>
    </source>
</evidence>
<dbReference type="AlphaFoldDB" id="A0A832I1M7"/>
<evidence type="ECO:0000256" key="1">
    <source>
        <dbReference type="ARBA" id="ARBA00023110"/>
    </source>
</evidence>
<evidence type="ECO:0000256" key="3">
    <source>
        <dbReference type="RuleBase" id="RU363019"/>
    </source>
</evidence>
<dbReference type="SUPFAM" id="SSF50891">
    <property type="entry name" value="Cyclophilin-like"/>
    <property type="match status" value="1"/>
</dbReference>
<feature type="compositionally biased region" description="Low complexity" evidence="4">
    <location>
        <begin position="18"/>
        <end position="51"/>
    </location>
</feature>
<comment type="function">
    <text evidence="3">PPIases accelerate the folding of proteins. It catalyzes the cis-trans isomerization of proline imidic peptide bonds in oligopeptides.</text>
</comment>